<dbReference type="RefSeq" id="WP_144068832.1">
    <property type="nucleotide sequence ID" value="NZ_CP041636.1"/>
</dbReference>
<dbReference type="KEGG" id="fer:FNB15_11490"/>
<dbReference type="InterPro" id="IPR032710">
    <property type="entry name" value="NTF2-like_dom_sf"/>
</dbReference>
<sequence>MTTPDHAALETLNENYIRAVRESDTGWFDGNLSADFLNSNPDGSLVDRAGFLAQIARPTTVPDLACEDVQIRILNDTALIHARTAYTKADGQRGGGRYTDIWMRQPSGRWLCVAAHVTRS</sequence>
<organism evidence="2 3">
    <name type="scientific">Ferrovibrio terrae</name>
    <dbReference type="NCBI Taxonomy" id="2594003"/>
    <lineage>
        <taxon>Bacteria</taxon>
        <taxon>Pseudomonadati</taxon>
        <taxon>Pseudomonadota</taxon>
        <taxon>Alphaproteobacteria</taxon>
        <taxon>Rhodospirillales</taxon>
        <taxon>Rhodospirillaceae</taxon>
        <taxon>Ferrovibrio</taxon>
    </lineage>
</organism>
<protein>
    <submittedName>
        <fullName evidence="2">Nuclear transport factor 2 family protein</fullName>
    </submittedName>
</protein>
<reference evidence="2 3" key="1">
    <citation type="submission" date="2019-07" db="EMBL/GenBank/DDBJ databases">
        <title>Genome sequencing for Ferrovibrio sp. K5.</title>
        <authorList>
            <person name="Park S.-J."/>
        </authorList>
    </citation>
    <scope>NUCLEOTIDE SEQUENCE [LARGE SCALE GENOMIC DNA]</scope>
    <source>
        <strain evidence="2 3">K5</strain>
    </source>
</reference>
<dbReference type="SUPFAM" id="SSF54427">
    <property type="entry name" value="NTF2-like"/>
    <property type="match status" value="1"/>
</dbReference>
<proteinExistence type="predicted"/>
<gene>
    <name evidence="2" type="ORF">FNB15_11490</name>
</gene>
<keyword evidence="3" id="KW-1185">Reference proteome</keyword>
<dbReference type="Gene3D" id="3.10.450.50">
    <property type="match status" value="1"/>
</dbReference>
<evidence type="ECO:0000313" key="2">
    <source>
        <dbReference type="EMBL" id="QDO97851.1"/>
    </source>
</evidence>
<accession>A0A516H248</accession>
<dbReference type="InterPro" id="IPR027843">
    <property type="entry name" value="DUF4440"/>
</dbReference>
<dbReference type="EMBL" id="CP041636">
    <property type="protein sequence ID" value="QDO97851.1"/>
    <property type="molecule type" value="Genomic_DNA"/>
</dbReference>
<dbReference type="Pfam" id="PF14534">
    <property type="entry name" value="DUF4440"/>
    <property type="match status" value="1"/>
</dbReference>
<evidence type="ECO:0000313" key="3">
    <source>
        <dbReference type="Proteomes" id="UP000317496"/>
    </source>
</evidence>
<dbReference type="OrthoDB" id="5382786at2"/>
<dbReference type="Proteomes" id="UP000317496">
    <property type="component" value="Chromosome"/>
</dbReference>
<dbReference type="AlphaFoldDB" id="A0A516H248"/>
<evidence type="ECO:0000259" key="1">
    <source>
        <dbReference type="Pfam" id="PF14534"/>
    </source>
</evidence>
<name>A0A516H248_9PROT</name>
<feature type="domain" description="DUF4440" evidence="1">
    <location>
        <begin position="11"/>
        <end position="111"/>
    </location>
</feature>